<feature type="domain" description="Tectonic-1-3" evidence="8">
    <location>
        <begin position="420"/>
        <end position="599"/>
    </location>
</feature>
<keyword evidence="3 7" id="KW-0732">Signal</keyword>
<evidence type="ECO:0000256" key="4">
    <source>
        <dbReference type="ARBA" id="ARBA00022794"/>
    </source>
</evidence>
<dbReference type="GO" id="GO:0036038">
    <property type="term" value="C:MKS complex"/>
    <property type="evidence" value="ECO:0007669"/>
    <property type="project" value="TreeGrafter"/>
</dbReference>
<evidence type="ECO:0000259" key="8">
    <source>
        <dbReference type="Pfam" id="PF07773"/>
    </source>
</evidence>
<comment type="subunit">
    <text evidence="2">Part of the tectonic-like complex (also named B9 complex).</text>
</comment>
<dbReference type="PANTHER" id="PTHR14611:SF1">
    <property type="entry name" value="TECTONIC-1"/>
    <property type="match status" value="1"/>
</dbReference>
<comment type="caution">
    <text evidence="10">The sequence shown here is derived from an EMBL/GenBank/DDBJ whole genome shotgun (WGS) entry which is preliminary data.</text>
</comment>
<dbReference type="GO" id="GO:1904491">
    <property type="term" value="P:protein localization to ciliary transition zone"/>
    <property type="evidence" value="ECO:0007669"/>
    <property type="project" value="TreeGrafter"/>
</dbReference>
<dbReference type="Proteomes" id="UP000324632">
    <property type="component" value="Chromosome 23"/>
</dbReference>
<dbReference type="InterPro" id="IPR011677">
    <property type="entry name" value="TCTN1-3_dom"/>
</dbReference>
<feature type="signal peptide" evidence="7">
    <location>
        <begin position="1"/>
        <end position="18"/>
    </location>
</feature>
<evidence type="ECO:0000313" key="10">
    <source>
        <dbReference type="EMBL" id="KAA0703749.1"/>
    </source>
</evidence>
<dbReference type="InterPro" id="IPR040354">
    <property type="entry name" value="TCTN1-3"/>
</dbReference>
<evidence type="ECO:0000256" key="2">
    <source>
        <dbReference type="ARBA" id="ARBA00011495"/>
    </source>
</evidence>
<reference evidence="10 11" key="1">
    <citation type="journal article" date="2019" name="Mol. Ecol. Resour.">
        <title>Chromosome-level genome assembly of Triplophysa tibetana, a fish adapted to the harsh high-altitude environment of the Tibetan Plateau.</title>
        <authorList>
            <person name="Yang X."/>
            <person name="Liu H."/>
            <person name="Ma Z."/>
            <person name="Zou Y."/>
            <person name="Zou M."/>
            <person name="Mao Y."/>
            <person name="Li X."/>
            <person name="Wang H."/>
            <person name="Chen T."/>
            <person name="Wang W."/>
            <person name="Yang R."/>
        </authorList>
    </citation>
    <scope>NUCLEOTIDE SEQUENCE [LARGE SCALE GENOMIC DNA]</scope>
    <source>
        <strain evidence="10">TTIB1903HZAU</strain>
        <tissue evidence="10">Muscle</tissue>
    </source>
</reference>
<feature type="chain" id="PRO_5022949345" evidence="7">
    <location>
        <begin position="19"/>
        <end position="627"/>
    </location>
</feature>
<keyword evidence="5" id="KW-0325">Glycoprotein</keyword>
<dbReference type="EMBL" id="SOYY01000023">
    <property type="protein sequence ID" value="KAA0703749.1"/>
    <property type="molecule type" value="Genomic_DNA"/>
</dbReference>
<name>A0A5A9N424_9TELE</name>
<feature type="compositionally biased region" description="Polar residues" evidence="6">
    <location>
        <begin position="51"/>
        <end position="67"/>
    </location>
</feature>
<feature type="region of interest" description="Disordered" evidence="6">
    <location>
        <begin position="51"/>
        <end position="85"/>
    </location>
</feature>
<dbReference type="Pfam" id="PF25752">
    <property type="entry name" value="DUF1619_N"/>
    <property type="match status" value="1"/>
</dbReference>
<dbReference type="AlphaFoldDB" id="A0A5A9N424"/>
<evidence type="ECO:0000256" key="1">
    <source>
        <dbReference type="ARBA" id="ARBA00007633"/>
    </source>
</evidence>
<evidence type="ECO:0000256" key="5">
    <source>
        <dbReference type="ARBA" id="ARBA00023180"/>
    </source>
</evidence>
<keyword evidence="4" id="KW-0970">Cilium biogenesis/degradation</keyword>
<dbReference type="InterPro" id="IPR057724">
    <property type="entry name" value="TCTN1-3_N"/>
</dbReference>
<evidence type="ECO:0000313" key="11">
    <source>
        <dbReference type="Proteomes" id="UP000324632"/>
    </source>
</evidence>
<evidence type="ECO:0000259" key="9">
    <source>
        <dbReference type="Pfam" id="PF25752"/>
    </source>
</evidence>
<proteinExistence type="inferred from homology"/>
<dbReference type="Pfam" id="PF07773">
    <property type="entry name" value="TCTN_DUF1619"/>
    <property type="match status" value="2"/>
</dbReference>
<dbReference type="PANTHER" id="PTHR14611">
    <property type="entry name" value="TECTONIC FAMILY MEMBER"/>
    <property type="match status" value="1"/>
</dbReference>
<protein>
    <submittedName>
        <fullName evidence="10">Tectonic-1</fullName>
    </submittedName>
</protein>
<organism evidence="10 11">
    <name type="scientific">Triplophysa tibetana</name>
    <dbReference type="NCBI Taxonomy" id="1572043"/>
    <lineage>
        <taxon>Eukaryota</taxon>
        <taxon>Metazoa</taxon>
        <taxon>Chordata</taxon>
        <taxon>Craniata</taxon>
        <taxon>Vertebrata</taxon>
        <taxon>Euteleostomi</taxon>
        <taxon>Actinopterygii</taxon>
        <taxon>Neopterygii</taxon>
        <taxon>Teleostei</taxon>
        <taxon>Ostariophysi</taxon>
        <taxon>Cypriniformes</taxon>
        <taxon>Nemacheilidae</taxon>
        <taxon>Triplophysa</taxon>
    </lineage>
</organism>
<sequence>MAALCCLLILAFLKTALCIEDANTTESINITLKDTNDTFSDLEDSLNFTESGITPTPSSFPDSSESVTALPDQPESTDTSIPNTTPYVPRSVLPLPVSGVLPIPLTEVVKLCPCNLQRDQCDINCCCDPDCTEEVSLFTDCSTKTISSDPKLCQKDKVVYSINTTPDGLSRVQSSVKKEVNPDVFCVQSANYEEGMSYGTPEIPTVENFDSLFGQFVGFFFGRTRDTSAQSSAIGNVTGYLYGDVMQTVNEAGEQESFPFPASAGTAHCLDANPAAFLKDQTSRCVRSFDLAQDCSSLEALDLRAYITFKIRTGKNKEAEVIGVEVSAITLESLEGTWMSVDPAESFVYFPVLLESGDVCNNVVKQVKYIFRYSEAGVILSVMASFLLGAIKNIMVPIQQEFQITFLQEITSTSAMRYSGNPGYVVGLPLDSVAQENQCISSSTDPKGPLTILQNSAEQDCLLGSSRRSPVQFGIDMVSGCTFRLSDAVNCSLLSEVLLSVLKGQNFPDHVASFGNSLPQNPLDWVPIQIQTITSGTQTCSIPLSYHLEVKWTKYGTLVNPQAQIVRVMETVLTNTSSLALLTSAGGLLSVTTSVSYVDVSASASPGFKVPPTIDAKLPVDFFFPFV</sequence>
<gene>
    <name evidence="10" type="ORF">E1301_Tti000607</name>
</gene>
<feature type="domain" description="Tectonic-1-3 N-terminal" evidence="9">
    <location>
        <begin position="100"/>
        <end position="208"/>
    </location>
</feature>
<keyword evidence="11" id="KW-1185">Reference proteome</keyword>
<evidence type="ECO:0000256" key="3">
    <source>
        <dbReference type="ARBA" id="ARBA00022729"/>
    </source>
</evidence>
<evidence type="ECO:0000256" key="6">
    <source>
        <dbReference type="SAM" id="MobiDB-lite"/>
    </source>
</evidence>
<evidence type="ECO:0000256" key="7">
    <source>
        <dbReference type="SAM" id="SignalP"/>
    </source>
</evidence>
<accession>A0A5A9N424</accession>
<dbReference type="GO" id="GO:0060271">
    <property type="term" value="P:cilium assembly"/>
    <property type="evidence" value="ECO:0007669"/>
    <property type="project" value="TreeGrafter"/>
</dbReference>
<feature type="compositionally biased region" description="Polar residues" evidence="6">
    <location>
        <begin position="74"/>
        <end position="85"/>
    </location>
</feature>
<comment type="similarity">
    <text evidence="1">Belongs to the tectonic family.</text>
</comment>
<feature type="domain" description="Tectonic-1-3" evidence="8">
    <location>
        <begin position="238"/>
        <end position="408"/>
    </location>
</feature>